<dbReference type="PANTHER" id="PTHR43731:SF9">
    <property type="entry name" value="SLR1461 PROTEIN"/>
    <property type="match status" value="1"/>
</dbReference>
<keyword evidence="4 5" id="KW-0472">Membrane</keyword>
<evidence type="ECO:0000313" key="8">
    <source>
        <dbReference type="Proteomes" id="UP000322545"/>
    </source>
</evidence>
<keyword evidence="2 5" id="KW-0812">Transmembrane</keyword>
<dbReference type="InterPro" id="IPR035952">
    <property type="entry name" value="Rhomboid-like_sf"/>
</dbReference>
<dbReference type="Gene3D" id="1.20.1540.10">
    <property type="entry name" value="Rhomboid-like"/>
    <property type="match status" value="1"/>
</dbReference>
<evidence type="ECO:0000256" key="3">
    <source>
        <dbReference type="ARBA" id="ARBA00022989"/>
    </source>
</evidence>
<dbReference type="PANTHER" id="PTHR43731">
    <property type="entry name" value="RHOMBOID PROTEASE"/>
    <property type="match status" value="1"/>
</dbReference>
<dbReference type="GO" id="GO:0004252">
    <property type="term" value="F:serine-type endopeptidase activity"/>
    <property type="evidence" value="ECO:0007669"/>
    <property type="project" value="InterPro"/>
</dbReference>
<dbReference type="GO" id="GO:0016020">
    <property type="term" value="C:membrane"/>
    <property type="evidence" value="ECO:0007669"/>
    <property type="project" value="UniProtKB-SubCell"/>
</dbReference>
<protein>
    <submittedName>
        <fullName evidence="7">Rhomboid family protein</fullName>
    </submittedName>
</protein>
<dbReference type="InterPro" id="IPR050925">
    <property type="entry name" value="Rhomboid_protease_S54"/>
</dbReference>
<feature type="transmembrane region" description="Helical" evidence="5">
    <location>
        <begin position="20"/>
        <end position="41"/>
    </location>
</feature>
<accession>A0A1M7KUV8</accession>
<gene>
    <name evidence="7" type="ORF">SAMN05443432_11221</name>
</gene>
<proteinExistence type="predicted"/>
<organism evidence="7 8">
    <name type="scientific">Roseovarius litoreus</name>
    <dbReference type="NCBI Taxonomy" id="1155722"/>
    <lineage>
        <taxon>Bacteria</taxon>
        <taxon>Pseudomonadati</taxon>
        <taxon>Pseudomonadota</taxon>
        <taxon>Alphaproteobacteria</taxon>
        <taxon>Rhodobacterales</taxon>
        <taxon>Roseobacteraceae</taxon>
        <taxon>Roseovarius</taxon>
    </lineage>
</organism>
<evidence type="ECO:0000256" key="2">
    <source>
        <dbReference type="ARBA" id="ARBA00022692"/>
    </source>
</evidence>
<evidence type="ECO:0000259" key="6">
    <source>
        <dbReference type="Pfam" id="PF01694"/>
    </source>
</evidence>
<feature type="transmembrane region" description="Helical" evidence="5">
    <location>
        <begin position="143"/>
        <end position="162"/>
    </location>
</feature>
<feature type="transmembrane region" description="Helical" evidence="5">
    <location>
        <begin position="118"/>
        <end position="137"/>
    </location>
</feature>
<dbReference type="EMBL" id="FRCB01000012">
    <property type="protein sequence ID" value="SHM69002.1"/>
    <property type="molecule type" value="Genomic_DNA"/>
</dbReference>
<keyword evidence="3 5" id="KW-1133">Transmembrane helix</keyword>
<feature type="transmembrane region" description="Helical" evidence="5">
    <location>
        <begin position="80"/>
        <end position="106"/>
    </location>
</feature>
<sequence>MNTPFTHQPPRRAPGMAPGAPGYLWGLVGVMAVIEALLGLSDAGYLLPEGLRWSAFALGAFWQPLLSGQVAPIYPGQTVVMFISYAFLHGGLAHLALNSVVLLALGKLATVRIGMKRTLAVLALSAVGGALAFGLLSTGGVPMIGASGAVFGLLGLWQAWDYRMRKRMGQPLKPVLTTILALIVANVVFFVILSGGLAWEAHLGGWLVGWIAGQSFARS</sequence>
<dbReference type="Pfam" id="PF01694">
    <property type="entry name" value="Rhomboid"/>
    <property type="match status" value="1"/>
</dbReference>
<dbReference type="Proteomes" id="UP000322545">
    <property type="component" value="Unassembled WGS sequence"/>
</dbReference>
<reference evidence="7 8" key="1">
    <citation type="submission" date="2016-11" db="EMBL/GenBank/DDBJ databases">
        <authorList>
            <person name="Varghese N."/>
            <person name="Submissions S."/>
        </authorList>
    </citation>
    <scope>NUCLEOTIDE SEQUENCE [LARGE SCALE GENOMIC DNA]</scope>
    <source>
        <strain evidence="7 8">DSM 28249</strain>
    </source>
</reference>
<evidence type="ECO:0000256" key="1">
    <source>
        <dbReference type="ARBA" id="ARBA00004141"/>
    </source>
</evidence>
<dbReference type="InterPro" id="IPR022764">
    <property type="entry name" value="Peptidase_S54_rhomboid_dom"/>
</dbReference>
<feature type="domain" description="Peptidase S54 rhomboid" evidence="6">
    <location>
        <begin position="79"/>
        <end position="214"/>
    </location>
</feature>
<dbReference type="AlphaFoldDB" id="A0A1M7KUV8"/>
<name>A0A1M7KUV8_9RHOB</name>
<keyword evidence="8" id="KW-1185">Reference proteome</keyword>
<feature type="transmembrane region" description="Helical" evidence="5">
    <location>
        <begin position="174"/>
        <end position="199"/>
    </location>
</feature>
<evidence type="ECO:0000256" key="5">
    <source>
        <dbReference type="SAM" id="Phobius"/>
    </source>
</evidence>
<evidence type="ECO:0000313" key="7">
    <source>
        <dbReference type="EMBL" id="SHM69002.1"/>
    </source>
</evidence>
<comment type="subcellular location">
    <subcellularLocation>
        <location evidence="1">Membrane</location>
        <topology evidence="1">Multi-pass membrane protein</topology>
    </subcellularLocation>
</comment>
<dbReference type="SUPFAM" id="SSF144091">
    <property type="entry name" value="Rhomboid-like"/>
    <property type="match status" value="1"/>
</dbReference>
<evidence type="ECO:0000256" key="4">
    <source>
        <dbReference type="ARBA" id="ARBA00023136"/>
    </source>
</evidence>